<dbReference type="InterPro" id="IPR004655">
    <property type="entry name" value="FabH"/>
</dbReference>
<comment type="similarity">
    <text evidence="2">Belongs to the thiolase-like superfamily. FabH family.</text>
</comment>
<reference evidence="11 12" key="1">
    <citation type="submission" date="2024-02" db="EMBL/GenBank/DDBJ databases">
        <authorList>
            <person name="Chen Y."/>
            <person name="Shah S."/>
            <person name="Dougan E. K."/>
            <person name="Thang M."/>
            <person name="Chan C."/>
        </authorList>
    </citation>
    <scope>NUCLEOTIDE SEQUENCE [LARGE SCALE GENOMIC DNA]</scope>
</reference>
<organism evidence="11 12">
    <name type="scientific">Durusdinium trenchii</name>
    <dbReference type="NCBI Taxonomy" id="1381693"/>
    <lineage>
        <taxon>Eukaryota</taxon>
        <taxon>Sar</taxon>
        <taxon>Alveolata</taxon>
        <taxon>Dinophyceae</taxon>
        <taxon>Suessiales</taxon>
        <taxon>Symbiodiniaceae</taxon>
        <taxon>Durusdinium</taxon>
    </lineage>
</organism>
<dbReference type="NCBIfam" id="NF006829">
    <property type="entry name" value="PRK09352.1"/>
    <property type="match status" value="1"/>
</dbReference>
<evidence type="ECO:0000259" key="9">
    <source>
        <dbReference type="Pfam" id="PF08541"/>
    </source>
</evidence>
<comment type="caution">
    <text evidence="11">The sequence shown here is derived from an EMBL/GenBank/DDBJ whole genome shotgun (WGS) entry which is preliminary data.</text>
</comment>
<evidence type="ECO:0000256" key="7">
    <source>
        <dbReference type="ARBA" id="ARBA00023160"/>
    </source>
</evidence>
<dbReference type="Pfam" id="PF08541">
    <property type="entry name" value="ACP_syn_III_C"/>
    <property type="match status" value="1"/>
</dbReference>
<evidence type="ECO:0000256" key="4">
    <source>
        <dbReference type="ARBA" id="ARBA00022679"/>
    </source>
</evidence>
<keyword evidence="6" id="KW-0443">Lipid metabolism</keyword>
<keyword evidence="12" id="KW-1185">Reference proteome</keyword>
<dbReference type="CDD" id="cd00830">
    <property type="entry name" value="KAS_III"/>
    <property type="match status" value="1"/>
</dbReference>
<feature type="domain" description="Beta-ketoacyl-[acyl-carrier-protein] synthase III C-terminal" evidence="9">
    <location>
        <begin position="350"/>
        <end position="434"/>
    </location>
</feature>
<dbReference type="InterPro" id="IPR013751">
    <property type="entry name" value="ACP_syn_III_N"/>
</dbReference>
<dbReference type="InterPro" id="IPR013747">
    <property type="entry name" value="ACP_syn_III_C"/>
</dbReference>
<keyword evidence="8" id="KW-0732">Signal</keyword>
<evidence type="ECO:0000313" key="11">
    <source>
        <dbReference type="EMBL" id="CAK9076780.1"/>
    </source>
</evidence>
<evidence type="ECO:0000256" key="2">
    <source>
        <dbReference type="ARBA" id="ARBA00008642"/>
    </source>
</evidence>
<evidence type="ECO:0000313" key="12">
    <source>
        <dbReference type="Proteomes" id="UP001642484"/>
    </source>
</evidence>
<accession>A0ABP0PL70</accession>
<dbReference type="Pfam" id="PF08545">
    <property type="entry name" value="ACP_syn_III"/>
    <property type="match status" value="1"/>
</dbReference>
<dbReference type="Gene3D" id="3.40.47.10">
    <property type="match status" value="1"/>
</dbReference>
<evidence type="ECO:0000256" key="8">
    <source>
        <dbReference type="SAM" id="SignalP"/>
    </source>
</evidence>
<dbReference type="PANTHER" id="PTHR43091">
    <property type="entry name" value="3-OXOACYL-[ACYL-CARRIER-PROTEIN] SYNTHASE"/>
    <property type="match status" value="1"/>
</dbReference>
<evidence type="ECO:0000256" key="1">
    <source>
        <dbReference type="ARBA" id="ARBA00005189"/>
    </source>
</evidence>
<keyword evidence="7" id="KW-0275">Fatty acid biosynthesis</keyword>
<dbReference type="HAMAP" id="MF_01815">
    <property type="entry name" value="FabH"/>
    <property type="match status" value="1"/>
</dbReference>
<keyword evidence="4" id="KW-0808">Transferase</keyword>
<dbReference type="InterPro" id="IPR016039">
    <property type="entry name" value="Thiolase-like"/>
</dbReference>
<evidence type="ECO:0000256" key="3">
    <source>
        <dbReference type="ARBA" id="ARBA00022516"/>
    </source>
</evidence>
<name>A0ABP0PL70_9DINO</name>
<keyword evidence="3" id="KW-0444">Lipid biosynthesis</keyword>
<dbReference type="NCBIfam" id="TIGR00747">
    <property type="entry name" value="fabH"/>
    <property type="match status" value="1"/>
</dbReference>
<evidence type="ECO:0000259" key="10">
    <source>
        <dbReference type="Pfam" id="PF08545"/>
    </source>
</evidence>
<proteinExistence type="inferred from homology"/>
<gene>
    <name evidence="11" type="ORF">CCMP2556_LOCUS37839</name>
</gene>
<keyword evidence="5" id="KW-0276">Fatty acid metabolism</keyword>
<feature type="domain" description="Beta-ketoacyl-[acyl-carrier-protein] synthase III N-terminal" evidence="10">
    <location>
        <begin position="216"/>
        <end position="295"/>
    </location>
</feature>
<sequence length="452" mass="47186">MANGHGHAPAARSGVTPQGCCLAVLLTGSLGQAFTSSSVSTDRFPDRARSVRARHPAVLAGSAAAPSSSLAATWTLRPEALAGLALSLGAARGARGARGARARVALCRALPYGIAVLGTGSTAPETVVSNDDLSEVMETTDEWITQRTGIRRRHVLQPEESLVSLSVKAAKKALKDAQLAPEDVDLLIHATSTPDDLFGSGPQVASLLGAERATAFDLTAACSGFVFALVTAAQYVRSGAFKNVLVVGADCLSRFVDWSDRSTCVLFGDGAGAMVITQTEASKDALLGFEMGSDGHGACHLGVCAENEQSVSVGGGKVASSTKFTPLGMNGKEVFRFATSRVPKTLSKLLERSGVAPEEVDWLLLHQANRRIMDSAAKRLGVPQEKIICNLDEYGNTSAASIPLALDEAIREGRVKKGDLLACCGFGAGLTWGGRRLLTAGRRKPTVCLEWG</sequence>
<evidence type="ECO:0000256" key="5">
    <source>
        <dbReference type="ARBA" id="ARBA00022832"/>
    </source>
</evidence>
<dbReference type="SUPFAM" id="SSF53901">
    <property type="entry name" value="Thiolase-like"/>
    <property type="match status" value="1"/>
</dbReference>
<feature type="chain" id="PRO_5045745049" evidence="8">
    <location>
        <begin position="32"/>
        <end position="452"/>
    </location>
</feature>
<feature type="signal peptide" evidence="8">
    <location>
        <begin position="1"/>
        <end position="31"/>
    </location>
</feature>
<evidence type="ECO:0000256" key="6">
    <source>
        <dbReference type="ARBA" id="ARBA00023098"/>
    </source>
</evidence>
<dbReference type="Proteomes" id="UP001642484">
    <property type="component" value="Unassembled WGS sequence"/>
</dbReference>
<comment type="pathway">
    <text evidence="1">Lipid metabolism.</text>
</comment>
<dbReference type="PANTHER" id="PTHR43091:SF1">
    <property type="entry name" value="BETA-KETOACYL-[ACYL-CARRIER-PROTEIN] SYNTHASE III, CHLOROPLASTIC"/>
    <property type="match status" value="1"/>
</dbReference>
<protein>
    <submittedName>
        <fullName evidence="11">Uncharacterized protein</fullName>
    </submittedName>
</protein>
<dbReference type="EMBL" id="CAXAMN010023328">
    <property type="protein sequence ID" value="CAK9076780.1"/>
    <property type="molecule type" value="Genomic_DNA"/>
</dbReference>